<evidence type="ECO:0000313" key="3">
    <source>
        <dbReference type="EMBL" id="EMR12703.1"/>
    </source>
</evidence>
<organism evidence="3 4">
    <name type="scientific">Methylophaga lonarensis MPL</name>
    <dbReference type="NCBI Taxonomy" id="1286106"/>
    <lineage>
        <taxon>Bacteria</taxon>
        <taxon>Pseudomonadati</taxon>
        <taxon>Pseudomonadota</taxon>
        <taxon>Gammaproteobacteria</taxon>
        <taxon>Thiotrichales</taxon>
        <taxon>Piscirickettsiaceae</taxon>
        <taxon>Methylophaga</taxon>
    </lineage>
</organism>
<evidence type="ECO:0000256" key="1">
    <source>
        <dbReference type="SAM" id="Phobius"/>
    </source>
</evidence>
<name>M7NVC0_9GAMM</name>
<feature type="transmembrane region" description="Helical" evidence="1">
    <location>
        <begin position="6"/>
        <end position="25"/>
    </location>
</feature>
<dbReference type="PROSITE" id="PS50965">
    <property type="entry name" value="NERD"/>
    <property type="match status" value="1"/>
</dbReference>
<sequence>MFDSIPYYYHATAGLLLLLSLWLIYRRFRHVHAPGRAIDEVLKPHRRDEIKNLIIPDGMGGLIEIERLVLIEQGLLIIETYPISGHLFGADHIEQWTQIIDGKSYKFINPLRHSYNVRESLRLLAPKIPVFCRVIFTADSNFPKGKPDEASVLETLADDLAPIFEQAAAPDRLTDAWQRILRIGRKDEQTLVRE</sequence>
<accession>M7NVC0</accession>
<dbReference type="EMBL" id="APHR01000045">
    <property type="protein sequence ID" value="EMR12703.1"/>
    <property type="molecule type" value="Genomic_DNA"/>
</dbReference>
<dbReference type="AlphaFoldDB" id="M7NVC0"/>
<dbReference type="Proteomes" id="UP000012019">
    <property type="component" value="Unassembled WGS sequence"/>
</dbReference>
<dbReference type="STRING" id="1286106.MPL1_08793"/>
<protein>
    <submittedName>
        <fullName evidence="3">Nuclease-like protein</fullName>
    </submittedName>
</protein>
<dbReference type="InterPro" id="IPR011528">
    <property type="entry name" value="NERD"/>
</dbReference>
<dbReference type="RefSeq" id="WP_009726733.1">
    <property type="nucleotide sequence ID" value="NZ_APHR01000045.1"/>
</dbReference>
<gene>
    <name evidence="3" type="ORF">MPL1_08793</name>
</gene>
<keyword evidence="4" id="KW-1185">Reference proteome</keyword>
<comment type="caution">
    <text evidence="3">The sequence shown here is derived from an EMBL/GenBank/DDBJ whole genome shotgun (WGS) entry which is preliminary data.</text>
</comment>
<keyword evidence="1" id="KW-0812">Transmembrane</keyword>
<proteinExistence type="predicted"/>
<dbReference type="PATRIC" id="fig|1286106.3.peg.1763"/>
<evidence type="ECO:0000259" key="2">
    <source>
        <dbReference type="PROSITE" id="PS50965"/>
    </source>
</evidence>
<evidence type="ECO:0000313" key="4">
    <source>
        <dbReference type="Proteomes" id="UP000012019"/>
    </source>
</evidence>
<keyword evidence="1" id="KW-0472">Membrane</keyword>
<reference evidence="3 4" key="1">
    <citation type="journal article" date="2013" name="Genome Announc.">
        <title>Draft Genome Sequence of Methylophaga lonarensis MPLT, a Haloalkaliphilic (Non-Methane-Utilizing) Methylotroph.</title>
        <authorList>
            <person name="Shetty S.A."/>
            <person name="Marathe N.P."/>
            <person name="Munot H."/>
            <person name="Antony C.P."/>
            <person name="Dhotre D.P."/>
            <person name="Murrell J.C."/>
            <person name="Shouche Y.S."/>
        </authorList>
    </citation>
    <scope>NUCLEOTIDE SEQUENCE [LARGE SCALE GENOMIC DNA]</scope>
    <source>
        <strain evidence="3 4">MPL</strain>
    </source>
</reference>
<keyword evidence="1" id="KW-1133">Transmembrane helix</keyword>
<dbReference type="Pfam" id="PF08378">
    <property type="entry name" value="NERD"/>
    <property type="match status" value="1"/>
</dbReference>
<dbReference type="eggNOG" id="COG0551">
    <property type="taxonomic scope" value="Bacteria"/>
</dbReference>
<feature type="domain" description="NERD" evidence="2">
    <location>
        <begin position="30"/>
        <end position="143"/>
    </location>
</feature>